<dbReference type="PRINTS" id="PR00371">
    <property type="entry name" value="FPNCR"/>
</dbReference>
<dbReference type="InterPro" id="IPR029039">
    <property type="entry name" value="Flavoprotein-like_sf"/>
</dbReference>
<dbReference type="NCBIfam" id="TIGR01931">
    <property type="entry name" value="cysJ"/>
    <property type="match status" value="1"/>
</dbReference>
<dbReference type="InterPro" id="IPR017927">
    <property type="entry name" value="FAD-bd_FR_type"/>
</dbReference>
<name>A0ABP9M8G0_9BURK</name>
<dbReference type="InterPro" id="IPR001433">
    <property type="entry name" value="OxRdtase_FAD/NAD-bd"/>
</dbReference>
<reference evidence="14" key="1">
    <citation type="journal article" date="2019" name="Int. J. Syst. Evol. Microbiol.">
        <title>The Global Catalogue of Microorganisms (GCM) 10K type strain sequencing project: providing services to taxonomists for standard genome sequencing and annotation.</title>
        <authorList>
            <consortium name="The Broad Institute Genomics Platform"/>
            <consortium name="The Broad Institute Genome Sequencing Center for Infectious Disease"/>
            <person name="Wu L."/>
            <person name="Ma J."/>
        </authorList>
    </citation>
    <scope>NUCLEOTIDE SEQUENCE [LARGE SCALE GENOMIC DNA]</scope>
    <source>
        <strain evidence="14">JCM 18423</strain>
    </source>
</reference>
<dbReference type="Gene3D" id="3.40.50.360">
    <property type="match status" value="1"/>
</dbReference>
<comment type="cofactor">
    <cofactor evidence="10">
        <name>FAD</name>
        <dbReference type="ChEBI" id="CHEBI:57692"/>
    </cofactor>
    <text evidence="10">Binds 1 FAD per subunit.</text>
</comment>
<evidence type="ECO:0000259" key="12">
    <source>
        <dbReference type="PROSITE" id="PS51384"/>
    </source>
</evidence>
<dbReference type="PRINTS" id="PR00369">
    <property type="entry name" value="FLAVODOXIN"/>
</dbReference>
<dbReference type="Gene3D" id="2.40.30.10">
    <property type="entry name" value="Translation factors"/>
    <property type="match status" value="1"/>
</dbReference>
<feature type="domain" description="FAD-binding FR-type" evidence="12">
    <location>
        <begin position="225"/>
        <end position="440"/>
    </location>
</feature>
<evidence type="ECO:0000256" key="8">
    <source>
        <dbReference type="ARBA" id="ARBA00023002"/>
    </source>
</evidence>
<evidence type="ECO:0000256" key="2">
    <source>
        <dbReference type="ARBA" id="ARBA00022605"/>
    </source>
</evidence>
<dbReference type="PANTHER" id="PTHR19384:SF128">
    <property type="entry name" value="NADPH OXIDOREDUCTASE A"/>
    <property type="match status" value="1"/>
</dbReference>
<accession>A0ABP9M8G0</accession>
<dbReference type="InterPro" id="IPR039261">
    <property type="entry name" value="FNR_nucleotide-bd"/>
</dbReference>
<dbReference type="InterPro" id="IPR023173">
    <property type="entry name" value="NADPH_Cyt_P450_Rdtase_alpha"/>
</dbReference>
<dbReference type="EC" id="1.8.1.2" evidence="10"/>
<organism evidence="13 14">
    <name type="scientific">Paenalcaligenes hermetiae</name>
    <dbReference type="NCBI Taxonomy" id="1157987"/>
    <lineage>
        <taxon>Bacteria</taxon>
        <taxon>Pseudomonadati</taxon>
        <taxon>Pseudomonadota</taxon>
        <taxon>Betaproteobacteria</taxon>
        <taxon>Burkholderiales</taxon>
        <taxon>Alcaligenaceae</taxon>
        <taxon>Paenalcaligenes</taxon>
    </lineage>
</organism>
<comment type="pathway">
    <text evidence="10">Sulfur metabolism; hydrogen sulfide biosynthesis; hydrogen sulfide from sulfite (NADPH route): step 1/1.</text>
</comment>
<dbReference type="PROSITE" id="PS51384">
    <property type="entry name" value="FAD_FR"/>
    <property type="match status" value="1"/>
</dbReference>
<evidence type="ECO:0000256" key="10">
    <source>
        <dbReference type="PIRNR" id="PIRNR000207"/>
    </source>
</evidence>
<dbReference type="Gene3D" id="3.40.50.80">
    <property type="entry name" value="Nucleotide-binding domain of ferredoxin-NADP reductase (FNR) module"/>
    <property type="match status" value="1"/>
</dbReference>
<keyword evidence="1 10" id="KW-0813">Transport</keyword>
<dbReference type="Pfam" id="PF00258">
    <property type="entry name" value="Flavodoxin_1"/>
    <property type="match status" value="1"/>
</dbReference>
<dbReference type="CDD" id="cd06199">
    <property type="entry name" value="SiR"/>
    <property type="match status" value="1"/>
</dbReference>
<keyword evidence="5 10" id="KW-0274">FAD</keyword>
<dbReference type="InterPro" id="IPR001094">
    <property type="entry name" value="Flavdoxin-like"/>
</dbReference>
<comment type="function">
    <text evidence="10">Component of the sulfite reductase complex that catalyzes the 6-electron reduction of sulfite to sulfide. This is one of several activities required for the biosynthesis of L-cysteine from sulfate. The flavoprotein component catalyzes the electron flow from NADPH -&gt; FAD -&gt; FMN to the hemoprotein component.</text>
</comment>
<comment type="subunit">
    <text evidence="10">Alpha(8)-beta(8). The alpha component is a flavoprotein, the beta component is a hemoprotein.</text>
</comment>
<comment type="cofactor">
    <cofactor evidence="10">
        <name>FMN</name>
        <dbReference type="ChEBI" id="CHEBI:58210"/>
    </cofactor>
    <text evidence="10">Binds 1 FMN per subunit.</text>
</comment>
<sequence>MIVSTELIQNIDQLSTKELAWLSGYCWAKSKVDGLQSFSADLDQASTATATTTRTVTILSASQTGNANRVAERLHESLQSLPVRLQHYRLGDYKNKQITEEDIVIFVSSTQGEGEFPEEAISFSKYLFGKRAPNLAHLSFAVVGLGDSSYPLFCEASKKWDQRLEALGAKRLLPRLDNDIDYEDSIAQWQEQLHACLSELLHNETPAVSNPAVQIVPASKTYDRTRPYLAELIQKQKITARQANKTTLHVEIDLGDSGIQYSPGDSLGILPTNNTDLVQDFLALFDFKAEALVQLKSGQSLPLIEALTHHVELTQNSVALVKKWAQISQHPELIALVEHPEKAQHYASATPLYAMIQAYPATIDPQQWFAFLRPLSPRMYSIASAQAEVGAEVHITLGVVEYTHQQKHYRGVCSDYLCAQLEEGDTLPIFIEPNPRFRLPHDPNTPIIMIGAGTGIAPYRAFMQQREQDQAQGRAWLIFGNQKFTDDFLYQSEWQRWHQLGFLHKASLAWSRQNPQQKVYVQDKIRAESAELWQWLSQGAHVYVCGNANQMAKEVEQALLLVIAHEGQLNSEQSEQYLDELRDNGRYQRDVY</sequence>
<evidence type="ECO:0000313" key="13">
    <source>
        <dbReference type="EMBL" id="GAA5090643.1"/>
    </source>
</evidence>
<dbReference type="InterPro" id="IPR003097">
    <property type="entry name" value="CysJ-like_FAD-binding"/>
</dbReference>
<evidence type="ECO:0000256" key="3">
    <source>
        <dbReference type="ARBA" id="ARBA00022630"/>
    </source>
</evidence>
<evidence type="ECO:0000313" key="14">
    <source>
        <dbReference type="Proteomes" id="UP001500227"/>
    </source>
</evidence>
<dbReference type="EMBL" id="BAABKD010000009">
    <property type="protein sequence ID" value="GAA5090643.1"/>
    <property type="molecule type" value="Genomic_DNA"/>
</dbReference>
<dbReference type="SUPFAM" id="SSF63380">
    <property type="entry name" value="Riboflavin synthase domain-like"/>
    <property type="match status" value="1"/>
</dbReference>
<feature type="domain" description="Flavodoxin-like" evidence="11">
    <location>
        <begin position="56"/>
        <end position="194"/>
    </location>
</feature>
<gene>
    <name evidence="13" type="primary">cysJ</name>
    <name evidence="13" type="ORF">GCM10023337_15260</name>
</gene>
<comment type="caution">
    <text evidence="13">The sequence shown here is derived from an EMBL/GenBank/DDBJ whole genome shotgun (WGS) entry which is preliminary data.</text>
</comment>
<keyword evidence="8 10" id="KW-0560">Oxidoreductase</keyword>
<dbReference type="InterPro" id="IPR010199">
    <property type="entry name" value="CysJ"/>
</dbReference>
<dbReference type="InterPro" id="IPR008254">
    <property type="entry name" value="Flavodoxin/NO_synth"/>
</dbReference>
<dbReference type="InterPro" id="IPR001709">
    <property type="entry name" value="Flavoprot_Pyr_Nucl_cyt_Rdtase"/>
</dbReference>
<keyword evidence="3 10" id="KW-0285">Flavoprotein</keyword>
<evidence type="ECO:0000256" key="4">
    <source>
        <dbReference type="ARBA" id="ARBA00022643"/>
    </source>
</evidence>
<comment type="catalytic activity">
    <reaction evidence="10">
        <text>hydrogen sulfide + 3 NADP(+) + 3 H2O = sulfite + 3 NADPH + 4 H(+)</text>
        <dbReference type="Rhea" id="RHEA:13801"/>
        <dbReference type="ChEBI" id="CHEBI:15377"/>
        <dbReference type="ChEBI" id="CHEBI:15378"/>
        <dbReference type="ChEBI" id="CHEBI:17359"/>
        <dbReference type="ChEBI" id="CHEBI:29919"/>
        <dbReference type="ChEBI" id="CHEBI:57783"/>
        <dbReference type="ChEBI" id="CHEBI:58349"/>
        <dbReference type="EC" id="1.8.1.2"/>
    </reaction>
</comment>
<keyword evidence="6 10" id="KW-0521">NADP</keyword>
<dbReference type="PIRSF" id="PIRSF000207">
    <property type="entry name" value="SiR-FP_CysJ"/>
    <property type="match status" value="1"/>
</dbReference>
<dbReference type="SUPFAM" id="SSF52218">
    <property type="entry name" value="Flavoproteins"/>
    <property type="match status" value="1"/>
</dbReference>
<protein>
    <recommendedName>
        <fullName evidence="10">Sulfite reductase [NADPH] flavoprotein alpha-component</fullName>
        <shortName evidence="10">SiR-FP</shortName>
        <ecNumber evidence="10">1.8.1.2</ecNumber>
    </recommendedName>
</protein>
<dbReference type="RefSeq" id="WP_345370808.1">
    <property type="nucleotide sequence ID" value="NZ_BAABKD010000009.1"/>
</dbReference>
<evidence type="ECO:0000256" key="1">
    <source>
        <dbReference type="ARBA" id="ARBA00022448"/>
    </source>
</evidence>
<dbReference type="Proteomes" id="UP001500227">
    <property type="component" value="Unassembled WGS sequence"/>
</dbReference>
<keyword evidence="9 10" id="KW-0198">Cysteine biosynthesis</keyword>
<keyword evidence="14" id="KW-1185">Reference proteome</keyword>
<dbReference type="PROSITE" id="PS50902">
    <property type="entry name" value="FLAVODOXIN_LIKE"/>
    <property type="match status" value="1"/>
</dbReference>
<proteinExistence type="predicted"/>
<evidence type="ECO:0000256" key="6">
    <source>
        <dbReference type="ARBA" id="ARBA00022857"/>
    </source>
</evidence>
<dbReference type="PANTHER" id="PTHR19384">
    <property type="entry name" value="NITRIC OXIDE SYNTHASE-RELATED"/>
    <property type="match status" value="1"/>
</dbReference>
<dbReference type="Gene3D" id="1.20.990.10">
    <property type="entry name" value="NADPH-cytochrome p450 Reductase, Chain A, domain 3"/>
    <property type="match status" value="1"/>
</dbReference>
<keyword evidence="7 10" id="KW-0249">Electron transport</keyword>
<evidence type="ECO:0000259" key="11">
    <source>
        <dbReference type="PROSITE" id="PS50902"/>
    </source>
</evidence>
<dbReference type="InterPro" id="IPR017938">
    <property type="entry name" value="Riboflavin_synthase-like_b-brl"/>
</dbReference>
<keyword evidence="2 10" id="KW-0028">Amino-acid biosynthesis</keyword>
<evidence type="ECO:0000256" key="7">
    <source>
        <dbReference type="ARBA" id="ARBA00022982"/>
    </source>
</evidence>
<dbReference type="Pfam" id="PF00667">
    <property type="entry name" value="FAD_binding_1"/>
    <property type="match status" value="1"/>
</dbReference>
<evidence type="ECO:0000256" key="9">
    <source>
        <dbReference type="ARBA" id="ARBA00023192"/>
    </source>
</evidence>
<dbReference type="SUPFAM" id="SSF52343">
    <property type="entry name" value="Ferredoxin reductase-like, C-terminal NADP-linked domain"/>
    <property type="match status" value="1"/>
</dbReference>
<evidence type="ECO:0000256" key="5">
    <source>
        <dbReference type="ARBA" id="ARBA00022827"/>
    </source>
</evidence>
<keyword evidence="4 10" id="KW-0288">FMN</keyword>
<dbReference type="Pfam" id="PF00175">
    <property type="entry name" value="NAD_binding_1"/>
    <property type="match status" value="1"/>
</dbReference>